<accession>A0ABY4E3E2</accession>
<proteinExistence type="predicted"/>
<dbReference type="RefSeq" id="WP_058356067.1">
    <property type="nucleotide sequence ID" value="NZ_CABKVG010000008.1"/>
</dbReference>
<dbReference type="PANTHER" id="PTHR43747">
    <property type="entry name" value="FAD-BINDING PROTEIN"/>
    <property type="match status" value="1"/>
</dbReference>
<dbReference type="InterPro" id="IPR036188">
    <property type="entry name" value="FAD/NAD-bd_sf"/>
</dbReference>
<evidence type="ECO:0000259" key="1">
    <source>
        <dbReference type="Pfam" id="PF01494"/>
    </source>
</evidence>
<gene>
    <name evidence="2" type="ORF">LVJ82_03315</name>
</gene>
<dbReference type="SUPFAM" id="SSF51905">
    <property type="entry name" value="FAD/NAD(P)-binding domain"/>
    <property type="match status" value="1"/>
</dbReference>
<dbReference type="InterPro" id="IPR050816">
    <property type="entry name" value="Flavin-dep_Halogenase_NPB"/>
</dbReference>
<dbReference type="EMBL" id="CP091511">
    <property type="protein sequence ID" value="UOO90032.1"/>
    <property type="molecule type" value="Genomic_DNA"/>
</dbReference>
<keyword evidence="3" id="KW-1185">Reference proteome</keyword>
<dbReference type="InterPro" id="IPR002938">
    <property type="entry name" value="FAD-bd"/>
</dbReference>
<feature type="domain" description="FAD-binding" evidence="1">
    <location>
        <begin position="11"/>
        <end position="221"/>
    </location>
</feature>
<evidence type="ECO:0000313" key="2">
    <source>
        <dbReference type="EMBL" id="UOO90032.1"/>
    </source>
</evidence>
<dbReference type="Pfam" id="PF01494">
    <property type="entry name" value="FAD_binding_3"/>
    <property type="match status" value="1"/>
</dbReference>
<dbReference type="PANTHER" id="PTHR43747:SF1">
    <property type="entry name" value="SLR1998 PROTEIN"/>
    <property type="match status" value="1"/>
</dbReference>
<evidence type="ECO:0000313" key="3">
    <source>
        <dbReference type="Proteomes" id="UP000832011"/>
    </source>
</evidence>
<reference evidence="2 3" key="1">
    <citation type="journal article" date="2022" name="Res Sq">
        <title>Evolution of multicellular longitudinally dividing oral cavity symbionts (Neisseriaceae).</title>
        <authorList>
            <person name="Nyongesa S."/>
            <person name="Weber P."/>
            <person name="Bernet E."/>
            <person name="Pullido F."/>
            <person name="Nieckarz M."/>
            <person name="Delaby M."/>
            <person name="Nieves C."/>
            <person name="Viehboeck T."/>
            <person name="Krause N."/>
            <person name="Rivera-Millot A."/>
            <person name="Nakamura A."/>
            <person name="Vischer N."/>
            <person name="VanNieuwenhze M."/>
            <person name="Brun Y."/>
            <person name="Cava F."/>
            <person name="Bulgheresi S."/>
            <person name="Veyrier F."/>
        </authorList>
    </citation>
    <scope>NUCLEOTIDE SEQUENCE [LARGE SCALE GENOMIC DNA]</scope>
    <source>
        <strain evidence="2 3">SN4</strain>
    </source>
</reference>
<sequence length="429" mass="47306">MNKATTVLTPDVLIIGAGPSGAAAASLLRQYGYQVLVLERQHFPRFSIGESLLPQSMVFLEEAGLLDAVEQAAPEFGFQFKNGAAFLRGNERTHFDFTDKFTAGPGTTWQIKRAPFDHVLAKQAAAYGAEIRYGHTVTAVDVDGETPCADVVDEDGFAYQVRPRFMLDASGFGRVLPKLLDLESPSNFPIRRAVFTHIADHFDPAEFDRNKILISVHQQHPQAWFWNIPFADGRCSFGVVAETDFYAQFGDLALDDLLPAILASEPSLSKLLSRAEFDTPVREIVGYSANVNSLTGRHFALLGNAGEFLDPVFSSGVTIALKSASLCAPLLHRFLQGGSVDWQTEYEQPLRRGIKVFRAYVEAWYEGSFQDVVFAVEPQDEVKRMVCSLLAGYAWDESNPMNNNSVKRLATLAEICRDGRAARDALGQA</sequence>
<dbReference type="Proteomes" id="UP000832011">
    <property type="component" value="Chromosome"/>
</dbReference>
<protein>
    <submittedName>
        <fullName evidence="2">Tryptophan 7-halogenase</fullName>
    </submittedName>
</protein>
<dbReference type="Gene3D" id="3.50.50.60">
    <property type="entry name" value="FAD/NAD(P)-binding domain"/>
    <property type="match status" value="1"/>
</dbReference>
<organism evidence="2 3">
    <name type="scientific">Vitreoscilla massiliensis</name>
    <dbReference type="NCBI Taxonomy" id="1689272"/>
    <lineage>
        <taxon>Bacteria</taxon>
        <taxon>Pseudomonadati</taxon>
        <taxon>Pseudomonadota</taxon>
        <taxon>Betaproteobacteria</taxon>
        <taxon>Neisseriales</taxon>
        <taxon>Neisseriaceae</taxon>
        <taxon>Vitreoscilla</taxon>
    </lineage>
</organism>
<name>A0ABY4E3E2_9NEIS</name>